<dbReference type="RefSeq" id="WP_200268113.1">
    <property type="nucleotide sequence ID" value="NZ_JAENIJ010000005.1"/>
</dbReference>
<comment type="caution">
    <text evidence="1">The sequence shown here is derived from an EMBL/GenBank/DDBJ whole genome shotgun (WGS) entry which is preliminary data.</text>
</comment>
<organism evidence="1 2">
    <name type="scientific">Luteolibacter pohnpeiensis</name>
    <dbReference type="NCBI Taxonomy" id="454153"/>
    <lineage>
        <taxon>Bacteria</taxon>
        <taxon>Pseudomonadati</taxon>
        <taxon>Verrucomicrobiota</taxon>
        <taxon>Verrucomicrobiia</taxon>
        <taxon>Verrucomicrobiales</taxon>
        <taxon>Verrucomicrobiaceae</taxon>
        <taxon>Luteolibacter</taxon>
    </lineage>
</organism>
<protein>
    <submittedName>
        <fullName evidence="1">Uncharacterized protein</fullName>
    </submittedName>
</protein>
<proteinExistence type="predicted"/>
<name>A0A934S1W8_9BACT</name>
<dbReference type="Proteomes" id="UP000603141">
    <property type="component" value="Unassembled WGS sequence"/>
</dbReference>
<sequence>MELLSKVLILFIVSVFPVKAVERLVPEQAFRINNSILIRLIDVREKPIWDFQTLVRIRGRIFRARHYDGFGHKDLKGRPVMWIFLDSLEEYDNYGNARAIDVVIDSEFDALKVLDVAIIDSGADISEFLKNPEKDFKALEIITIPPALTEK</sequence>
<keyword evidence="2" id="KW-1185">Reference proteome</keyword>
<dbReference type="AlphaFoldDB" id="A0A934S1W8"/>
<accession>A0A934S1W8</accession>
<dbReference type="EMBL" id="JAENIJ010000005">
    <property type="protein sequence ID" value="MBK1881695.1"/>
    <property type="molecule type" value="Genomic_DNA"/>
</dbReference>
<evidence type="ECO:0000313" key="1">
    <source>
        <dbReference type="EMBL" id="MBK1881695.1"/>
    </source>
</evidence>
<reference evidence="1" key="1">
    <citation type="submission" date="2021-01" db="EMBL/GenBank/DDBJ databases">
        <title>Modified the classification status of verrucomicrobia.</title>
        <authorList>
            <person name="Feng X."/>
        </authorList>
    </citation>
    <scope>NUCLEOTIDE SEQUENCE</scope>
    <source>
        <strain evidence="1">KCTC 22041</strain>
    </source>
</reference>
<gene>
    <name evidence="1" type="ORF">JIN85_04675</name>
</gene>
<evidence type="ECO:0000313" key="2">
    <source>
        <dbReference type="Proteomes" id="UP000603141"/>
    </source>
</evidence>